<keyword evidence="2" id="KW-1185">Reference proteome</keyword>
<dbReference type="AlphaFoldDB" id="A0AAV4H2U0"/>
<comment type="caution">
    <text evidence="1">The sequence shown here is derived from an EMBL/GenBank/DDBJ whole genome shotgun (WGS) entry which is preliminary data.</text>
</comment>
<organism evidence="1 2">
    <name type="scientific">Elysia marginata</name>
    <dbReference type="NCBI Taxonomy" id="1093978"/>
    <lineage>
        <taxon>Eukaryota</taxon>
        <taxon>Metazoa</taxon>
        <taxon>Spiralia</taxon>
        <taxon>Lophotrochozoa</taxon>
        <taxon>Mollusca</taxon>
        <taxon>Gastropoda</taxon>
        <taxon>Heterobranchia</taxon>
        <taxon>Euthyneura</taxon>
        <taxon>Panpulmonata</taxon>
        <taxon>Sacoglossa</taxon>
        <taxon>Placobranchoidea</taxon>
        <taxon>Plakobranchidae</taxon>
        <taxon>Elysia</taxon>
    </lineage>
</organism>
<dbReference type="EMBL" id="BMAT01001757">
    <property type="protein sequence ID" value="GFR92029.1"/>
    <property type="molecule type" value="Genomic_DNA"/>
</dbReference>
<gene>
    <name evidence="1" type="ORF">ElyMa_000858400</name>
</gene>
<name>A0AAV4H2U0_9GAST</name>
<sequence>MELRFGTATKPVCGAVAGLAHPTATGSGLDAIASPGQDVTAVLDSRPVTAPHPGFVAVPNRSSIAVPVFQTQPLSLPRFPCCYSAALNLGPDPAIVP</sequence>
<dbReference type="Proteomes" id="UP000762676">
    <property type="component" value="Unassembled WGS sequence"/>
</dbReference>
<evidence type="ECO:0000313" key="1">
    <source>
        <dbReference type="EMBL" id="GFR92029.1"/>
    </source>
</evidence>
<evidence type="ECO:0000313" key="2">
    <source>
        <dbReference type="Proteomes" id="UP000762676"/>
    </source>
</evidence>
<reference evidence="1 2" key="1">
    <citation type="journal article" date="2021" name="Elife">
        <title>Chloroplast acquisition without the gene transfer in kleptoplastic sea slugs, Plakobranchus ocellatus.</title>
        <authorList>
            <person name="Maeda T."/>
            <person name="Takahashi S."/>
            <person name="Yoshida T."/>
            <person name="Shimamura S."/>
            <person name="Takaki Y."/>
            <person name="Nagai Y."/>
            <person name="Toyoda A."/>
            <person name="Suzuki Y."/>
            <person name="Arimoto A."/>
            <person name="Ishii H."/>
            <person name="Satoh N."/>
            <person name="Nishiyama T."/>
            <person name="Hasebe M."/>
            <person name="Maruyama T."/>
            <person name="Minagawa J."/>
            <person name="Obokata J."/>
            <person name="Shigenobu S."/>
        </authorList>
    </citation>
    <scope>NUCLEOTIDE SEQUENCE [LARGE SCALE GENOMIC DNA]</scope>
</reference>
<proteinExistence type="predicted"/>
<protein>
    <submittedName>
        <fullName evidence="1">Uncharacterized protein</fullName>
    </submittedName>
</protein>
<accession>A0AAV4H2U0</accession>